<dbReference type="GO" id="GO:0005737">
    <property type="term" value="C:cytoplasm"/>
    <property type="evidence" value="ECO:0007669"/>
    <property type="project" value="TreeGrafter"/>
</dbReference>
<dbReference type="GO" id="GO:0034038">
    <property type="term" value="F:deoxyhypusine synthase activity"/>
    <property type="evidence" value="ECO:0007669"/>
    <property type="project" value="TreeGrafter"/>
</dbReference>
<dbReference type="PANTHER" id="PTHR11703">
    <property type="entry name" value="DEOXYHYPUSINE SYNTHASE"/>
    <property type="match status" value="1"/>
</dbReference>
<dbReference type="Gene3D" id="3.40.910.10">
    <property type="entry name" value="Deoxyhypusine synthase"/>
    <property type="match status" value="1"/>
</dbReference>
<dbReference type="RefSeq" id="WP_108825747.1">
    <property type="nucleotide sequence ID" value="NZ_CP023004.1"/>
</dbReference>
<dbReference type="AlphaFoldDB" id="A0A2U8E742"/>
<dbReference type="KEGG" id="elut:CKA38_12335"/>
<proteinExistence type="inferred from homology"/>
<name>A0A2U8E742_9BACT</name>
<accession>A0A2U8E742</accession>
<evidence type="ECO:0000256" key="1">
    <source>
        <dbReference type="ARBA" id="ARBA00009892"/>
    </source>
</evidence>
<dbReference type="SUPFAM" id="SSF52467">
    <property type="entry name" value="DHS-like NAD/FAD-binding domain"/>
    <property type="match status" value="1"/>
</dbReference>
<keyword evidence="2" id="KW-0520">NAD</keyword>
<evidence type="ECO:0000256" key="2">
    <source>
        <dbReference type="ARBA" id="ARBA00023027"/>
    </source>
</evidence>
<evidence type="ECO:0000313" key="3">
    <source>
        <dbReference type="EMBL" id="AWI10677.1"/>
    </source>
</evidence>
<protein>
    <submittedName>
        <fullName evidence="3">Deoxyhypusine synthase</fullName>
    </submittedName>
</protein>
<dbReference type="PANTHER" id="PTHR11703:SF0">
    <property type="entry name" value="DEOXYHYPUSINE SYNTHASE"/>
    <property type="match status" value="1"/>
</dbReference>
<dbReference type="Proteomes" id="UP000244896">
    <property type="component" value="Chromosome"/>
</dbReference>
<dbReference type="OrthoDB" id="19805at2"/>
<comment type="similarity">
    <text evidence="1">Belongs to the deoxyhypusine synthase family.</text>
</comment>
<dbReference type="InterPro" id="IPR002773">
    <property type="entry name" value="Deoxyhypusine_synthase"/>
</dbReference>
<dbReference type="Pfam" id="PF01916">
    <property type="entry name" value="DS"/>
    <property type="match status" value="1"/>
</dbReference>
<dbReference type="InterPro" id="IPR036982">
    <property type="entry name" value="Deoxyhypusine_synthase_sf"/>
</dbReference>
<dbReference type="EMBL" id="CP023004">
    <property type="protein sequence ID" value="AWI10677.1"/>
    <property type="molecule type" value="Genomic_DNA"/>
</dbReference>
<sequence length="347" mass="38805">MSTKPKKSKTPSNAVAASKKGPISKFIAHNYRHFNAASLVDAARGYEDHLKKGGKMVVTLGGAMSTAELGITLAEMIRKDKVHAIVCTGANLEEDVFNLVAHDYYERVPHYRDLTPADEQALLERHMNRVTDTCIPEMEAMRRIENVVLDEWMKADKAGERFFPHEFMYKILRGGKLKKSYQIDPKNSWMLAAAQKNLPIIVPGWEDATLGNMFASHVITGEIKNVHTVRTGIEYMMWLADWYTKTAKNLRDGNGSIGFFQIGGGISGDFPICVVPMLHQDLQRPDVPLWGYFCQISDSTTSYGSYSGAVPNEKITWGKLGEKTPKYIIESDATIVAPLVFSWVLGR</sequence>
<organism evidence="3 4">
    <name type="scientific">Ereboglobus luteus</name>
    <dbReference type="NCBI Taxonomy" id="1796921"/>
    <lineage>
        <taxon>Bacteria</taxon>
        <taxon>Pseudomonadati</taxon>
        <taxon>Verrucomicrobiota</taxon>
        <taxon>Opitutia</taxon>
        <taxon>Opitutales</taxon>
        <taxon>Opitutaceae</taxon>
        <taxon>Ereboglobus</taxon>
    </lineage>
</organism>
<keyword evidence="4" id="KW-1185">Reference proteome</keyword>
<dbReference type="InterPro" id="IPR029035">
    <property type="entry name" value="DHS-like_NAD/FAD-binding_dom"/>
</dbReference>
<evidence type="ECO:0000313" key="4">
    <source>
        <dbReference type="Proteomes" id="UP000244896"/>
    </source>
</evidence>
<reference evidence="3 4" key="1">
    <citation type="journal article" date="2018" name="Syst. Appl. Microbiol.">
        <title>Ereboglobus luteus gen. nov. sp. nov. from cockroach guts, and new insights into the oxygen relationship of the genera Opitutus and Didymococcus (Verrucomicrobia: Opitutaceae).</title>
        <authorList>
            <person name="Tegtmeier D."/>
            <person name="Belitz A."/>
            <person name="Radek R."/>
            <person name="Heimerl T."/>
            <person name="Brune A."/>
        </authorList>
    </citation>
    <scope>NUCLEOTIDE SEQUENCE [LARGE SCALE GENOMIC DNA]</scope>
    <source>
        <strain evidence="3 4">Ho45</strain>
    </source>
</reference>
<gene>
    <name evidence="3" type="ORF">CKA38_12335</name>
</gene>